<feature type="region of interest" description="Disordered" evidence="1">
    <location>
        <begin position="370"/>
        <end position="419"/>
    </location>
</feature>
<dbReference type="InterPro" id="IPR035979">
    <property type="entry name" value="RBD_domain_sf"/>
</dbReference>
<dbReference type="InterPro" id="IPR000504">
    <property type="entry name" value="RRM_dom"/>
</dbReference>
<accession>A0A175YJX6</accession>
<evidence type="ECO:0000256" key="1">
    <source>
        <dbReference type="SAM" id="MobiDB-lite"/>
    </source>
</evidence>
<reference evidence="2" key="1">
    <citation type="journal article" date="2016" name="Nat. Genet.">
        <title>A high-quality carrot genome assembly provides new insights into carotenoid accumulation and asterid genome evolution.</title>
        <authorList>
            <person name="Iorizzo M."/>
            <person name="Ellison S."/>
            <person name="Senalik D."/>
            <person name="Zeng P."/>
            <person name="Satapoomin P."/>
            <person name="Huang J."/>
            <person name="Bowman M."/>
            <person name="Iovene M."/>
            <person name="Sanseverino W."/>
            <person name="Cavagnaro P."/>
            <person name="Yildiz M."/>
            <person name="Macko-Podgorni A."/>
            <person name="Moranska E."/>
            <person name="Grzebelus E."/>
            <person name="Grzebelus D."/>
            <person name="Ashrafi H."/>
            <person name="Zheng Z."/>
            <person name="Cheng S."/>
            <person name="Spooner D."/>
            <person name="Van Deynze A."/>
            <person name="Simon P."/>
        </authorList>
    </citation>
    <scope>NUCLEOTIDE SEQUENCE</scope>
    <source>
        <tissue evidence="2">Leaf</tissue>
    </source>
</reference>
<protein>
    <submittedName>
        <fullName evidence="2">Uncharacterized protein</fullName>
    </submittedName>
</protein>
<dbReference type="InterPro" id="IPR012677">
    <property type="entry name" value="Nucleotide-bd_a/b_plait_sf"/>
</dbReference>
<dbReference type="SUPFAM" id="SSF54928">
    <property type="entry name" value="RNA-binding domain, RBD"/>
    <property type="match status" value="1"/>
</dbReference>
<feature type="compositionally biased region" description="Polar residues" evidence="1">
    <location>
        <begin position="385"/>
        <end position="396"/>
    </location>
</feature>
<dbReference type="EMBL" id="CP093350">
    <property type="protein sequence ID" value="WOH11299.1"/>
    <property type="molecule type" value="Genomic_DNA"/>
</dbReference>
<feature type="region of interest" description="Disordered" evidence="1">
    <location>
        <begin position="1"/>
        <end position="38"/>
    </location>
</feature>
<dbReference type="Proteomes" id="UP000077755">
    <property type="component" value="Chromosome 8"/>
</dbReference>
<dbReference type="Pfam" id="PF00076">
    <property type="entry name" value="RRM_1"/>
    <property type="match status" value="1"/>
</dbReference>
<evidence type="ECO:0000313" key="3">
    <source>
        <dbReference type="Proteomes" id="UP000077755"/>
    </source>
</evidence>
<evidence type="ECO:0000313" key="2">
    <source>
        <dbReference type="EMBL" id="WOH11299.1"/>
    </source>
</evidence>
<dbReference type="GO" id="GO:0003723">
    <property type="term" value="F:RNA binding"/>
    <property type="evidence" value="ECO:0007669"/>
    <property type="project" value="UniProtKB-UniRule"/>
</dbReference>
<feature type="compositionally biased region" description="Basic and acidic residues" evidence="1">
    <location>
        <begin position="28"/>
        <end position="38"/>
    </location>
</feature>
<keyword evidence="3" id="KW-1185">Reference proteome</keyword>
<organism evidence="2 3">
    <name type="scientific">Daucus carota subsp. sativus</name>
    <name type="common">Carrot</name>
    <dbReference type="NCBI Taxonomy" id="79200"/>
    <lineage>
        <taxon>Eukaryota</taxon>
        <taxon>Viridiplantae</taxon>
        <taxon>Streptophyta</taxon>
        <taxon>Embryophyta</taxon>
        <taxon>Tracheophyta</taxon>
        <taxon>Spermatophyta</taxon>
        <taxon>Magnoliopsida</taxon>
        <taxon>eudicotyledons</taxon>
        <taxon>Gunneridae</taxon>
        <taxon>Pentapetalae</taxon>
        <taxon>asterids</taxon>
        <taxon>campanulids</taxon>
        <taxon>Apiales</taxon>
        <taxon>Apiaceae</taxon>
        <taxon>Apioideae</taxon>
        <taxon>Scandiceae</taxon>
        <taxon>Daucinae</taxon>
        <taxon>Daucus</taxon>
        <taxon>Daucus sect. Daucus</taxon>
    </lineage>
</organism>
<dbReference type="CDD" id="cd00590">
    <property type="entry name" value="RRM_SF"/>
    <property type="match status" value="1"/>
</dbReference>
<feature type="region of interest" description="Disordered" evidence="1">
    <location>
        <begin position="597"/>
        <end position="648"/>
    </location>
</feature>
<dbReference type="Gramene" id="KZM84024">
    <property type="protein sequence ID" value="KZM84024"/>
    <property type="gene ID" value="DCAR_028554"/>
</dbReference>
<feature type="compositionally biased region" description="Basic and acidic residues" evidence="1">
    <location>
        <begin position="634"/>
        <end position="645"/>
    </location>
</feature>
<proteinExistence type="predicted"/>
<reference evidence="2" key="2">
    <citation type="submission" date="2022-03" db="EMBL/GenBank/DDBJ databases">
        <title>Draft title - Genomic analysis of global carrot germplasm unveils the trajectory of domestication and the origin of high carotenoid orange carrot.</title>
        <authorList>
            <person name="Iorizzo M."/>
            <person name="Ellison S."/>
            <person name="Senalik D."/>
            <person name="Macko-Podgorni A."/>
            <person name="Grzebelus D."/>
            <person name="Bostan H."/>
            <person name="Rolling W."/>
            <person name="Curaba J."/>
            <person name="Simon P."/>
        </authorList>
    </citation>
    <scope>NUCLEOTIDE SEQUENCE</scope>
    <source>
        <tissue evidence="2">Leaf</tissue>
    </source>
</reference>
<name>A0A175YJX6_DAUCS</name>
<sequence>MASVHTERGVRVSKIKEVKSDNGATNQHHQDDSQGNRVTEEVKKVLAHWFLLESDWVEGINGGNHKLVSAALARVDYLRNLLQPSLLQEGLNGEEEALWTIHRFLHNNGHWERARNLQVGAFQRSDCNGSGSKVENSLVNFIEEYKNFVHPNTLPKVLLGDREGIRMALNQIHYGTIAHRRNKENRVKKHPKGGSATQQGKVTSDFIQAHKHLIEPSVLIDALKGHDKSISLALGQIHHHTLPKDQNTGPTQHSHSYKAALQIPVVNSPPKVVPTRKSRNVSSAIAHEQSKLFFTGIADNIHLKDLWFIFKKEGNIKDVILPRKRDKYGNRYGFLLTINQEEANRISKALNGTNIGNRTFYIVKAKTHNSPSVARESPKKKHSYNVDTTKGGSQNVPIDAANPVDSKAQSNRGSVDGKFNKVNHLQSNKRHRDEEFTQIMKQSLFLRTVKNETTQTVGMIAAGLGAPNARIRGLSSRTFMAYFPSEMDLVNTDKDFLAIGFEEVREARIEDMIPARKVWLELRGLPIPGWTVDNFQKILRNHGTILHYCKTRDIENFYQTPKFLVETTLMENIDEFQSVKLMKKFWKVRILETVGESSELHDNSAESEDELPDYEGEPLGGEFFSSSPIPIKTSSDEHSDAHSEPSEVQINLSQKLCDGADEKITEEEVGISEEEVVDADLNPLTPRYSPPPILDFPDKALMGHLATNLDASFINTVITPEEIPDNNILLLNNWKPREEISSPSFHSNTLEDKGPDSDEGDHEFNSAIQTKLLKDLEKLRVKSNRGRPRKNNPKAMNKHFKLPRRKKLRGEGLQQTSHFFLNNAFDEAESIYETGVLMGLLPTSSKSETIQLIKENLSH</sequence>
<dbReference type="AlphaFoldDB" id="A0A175YJX6"/>
<dbReference type="Gene3D" id="3.30.70.330">
    <property type="match status" value="1"/>
</dbReference>
<feature type="region of interest" description="Disordered" evidence="1">
    <location>
        <begin position="740"/>
        <end position="763"/>
    </location>
</feature>
<gene>
    <name evidence="2" type="ORF">DCAR_0830780</name>
</gene>
<feature type="compositionally biased region" description="Acidic residues" evidence="1">
    <location>
        <begin position="605"/>
        <end position="616"/>
    </location>
</feature>
<feature type="compositionally biased region" description="Basic and acidic residues" evidence="1">
    <location>
        <begin position="1"/>
        <end position="20"/>
    </location>
</feature>
<dbReference type="SMART" id="SM00360">
    <property type="entry name" value="RRM"/>
    <property type="match status" value="1"/>
</dbReference>
<dbReference type="PROSITE" id="PS50102">
    <property type="entry name" value="RRM"/>
    <property type="match status" value="1"/>
</dbReference>